<protein>
    <recommendedName>
        <fullName evidence="2">DnaJ homolog subfamily C member 16</fullName>
    </recommendedName>
    <alternativeName>
        <fullName evidence="5">Endoplasmic reticulum DNA J domain-containing protein 8</fullName>
    </alternativeName>
</protein>
<organism evidence="9 10">
    <name type="scientific">Nasonia vitripennis</name>
    <name type="common">Parasitic wasp</name>
    <dbReference type="NCBI Taxonomy" id="7425"/>
    <lineage>
        <taxon>Eukaryota</taxon>
        <taxon>Metazoa</taxon>
        <taxon>Ecdysozoa</taxon>
        <taxon>Arthropoda</taxon>
        <taxon>Hexapoda</taxon>
        <taxon>Insecta</taxon>
        <taxon>Pterygota</taxon>
        <taxon>Neoptera</taxon>
        <taxon>Endopterygota</taxon>
        <taxon>Hymenoptera</taxon>
        <taxon>Apocrita</taxon>
        <taxon>Proctotrupomorpha</taxon>
        <taxon>Chalcidoidea</taxon>
        <taxon>Pteromalidae</taxon>
        <taxon>Pteromalinae</taxon>
        <taxon>Nasonia</taxon>
    </lineage>
</organism>
<evidence type="ECO:0000313" key="9">
    <source>
        <dbReference type="EnsemblMetazoa" id="XP_001603228"/>
    </source>
</evidence>
<dbReference type="OMA" id="HAKHPEC"/>
<dbReference type="Proteomes" id="UP000002358">
    <property type="component" value="Chromosome 3"/>
</dbReference>
<evidence type="ECO:0000256" key="5">
    <source>
        <dbReference type="ARBA" id="ARBA00035043"/>
    </source>
</evidence>
<name>A0A7M7G571_NASVI</name>
<dbReference type="InterPro" id="IPR001623">
    <property type="entry name" value="DnaJ_domain"/>
</dbReference>
<dbReference type="PANTHER" id="PTHR44303:SF2">
    <property type="entry name" value="DNAJ HOMOLOG SUBFAMILY C MEMBER 16"/>
    <property type="match status" value="1"/>
</dbReference>
<dbReference type="InterPro" id="IPR036869">
    <property type="entry name" value="J_dom_sf"/>
</dbReference>
<dbReference type="SUPFAM" id="SSF46565">
    <property type="entry name" value="Chaperone J-domain"/>
    <property type="match status" value="1"/>
</dbReference>
<feature type="domain" description="Thioredoxin" evidence="8">
    <location>
        <begin position="222"/>
        <end position="361"/>
    </location>
</feature>
<dbReference type="PROSITE" id="PS50076">
    <property type="entry name" value="DNAJ_2"/>
    <property type="match status" value="1"/>
</dbReference>
<dbReference type="PROSITE" id="PS51352">
    <property type="entry name" value="THIOREDOXIN_2"/>
    <property type="match status" value="1"/>
</dbReference>
<dbReference type="SMART" id="SM00271">
    <property type="entry name" value="DnaJ"/>
    <property type="match status" value="1"/>
</dbReference>
<dbReference type="AlphaFoldDB" id="A0A7M7G571"/>
<dbReference type="PANTHER" id="PTHR44303">
    <property type="entry name" value="DNAJ HOMOLOG SUBFAMILY C MEMBER 16"/>
    <property type="match status" value="1"/>
</dbReference>
<dbReference type="Pfam" id="PF00226">
    <property type="entry name" value="DnaJ"/>
    <property type="match status" value="1"/>
</dbReference>
<dbReference type="Gene3D" id="3.40.30.10">
    <property type="entry name" value="Glutaredoxin"/>
    <property type="match status" value="1"/>
</dbReference>
<dbReference type="Pfam" id="PF00085">
    <property type="entry name" value="Thioredoxin"/>
    <property type="match status" value="1"/>
</dbReference>
<feature type="transmembrane region" description="Helical" evidence="6">
    <location>
        <begin position="109"/>
        <end position="132"/>
    </location>
</feature>
<keyword evidence="3" id="KW-0072">Autophagy</keyword>
<comment type="subcellular location">
    <subcellularLocation>
        <location evidence="1">Endoplasmic reticulum membrane</location>
        <topology evidence="1">Single-pass type IV membrane protein</topology>
    </subcellularLocation>
</comment>
<dbReference type="CDD" id="cd06257">
    <property type="entry name" value="DnaJ"/>
    <property type="match status" value="1"/>
</dbReference>
<dbReference type="Gene3D" id="1.10.287.110">
    <property type="entry name" value="DnaJ domain"/>
    <property type="match status" value="1"/>
</dbReference>
<keyword evidence="6" id="KW-0472">Membrane</keyword>
<evidence type="ECO:0000256" key="3">
    <source>
        <dbReference type="ARBA" id="ARBA00023006"/>
    </source>
</evidence>
<dbReference type="GO" id="GO:0005789">
    <property type="term" value="C:endoplasmic reticulum membrane"/>
    <property type="evidence" value="ECO:0007669"/>
    <property type="project" value="UniProtKB-SubCell"/>
</dbReference>
<dbReference type="InterPro" id="IPR018253">
    <property type="entry name" value="DnaJ_domain_CS"/>
</dbReference>
<dbReference type="OrthoDB" id="10065037at2759"/>
<evidence type="ECO:0000256" key="2">
    <source>
        <dbReference type="ARBA" id="ARBA00020921"/>
    </source>
</evidence>
<dbReference type="InterPro" id="IPR036249">
    <property type="entry name" value="Thioredoxin-like_sf"/>
</dbReference>
<comment type="function">
    <text evidence="4">Plays an important role in regulating the size of autophagosomes during the formation process.</text>
</comment>
<dbReference type="KEGG" id="nvi:100119451"/>
<dbReference type="SMR" id="A0A7M7G571"/>
<dbReference type="PRINTS" id="PR00625">
    <property type="entry name" value="JDOMAIN"/>
</dbReference>
<dbReference type="InterPro" id="IPR052448">
    <property type="entry name" value="DnaJ_C16_autophagy_reg"/>
</dbReference>
<evidence type="ECO:0000256" key="4">
    <source>
        <dbReference type="ARBA" id="ARBA00035002"/>
    </source>
</evidence>
<evidence type="ECO:0000256" key="6">
    <source>
        <dbReference type="SAM" id="Phobius"/>
    </source>
</evidence>
<dbReference type="EnsemblMetazoa" id="XM_001603178">
    <property type="protein sequence ID" value="XP_001603228"/>
    <property type="gene ID" value="LOC100119451"/>
</dbReference>
<gene>
    <name evidence="9" type="primary">100119451</name>
</gene>
<dbReference type="SUPFAM" id="SSF52833">
    <property type="entry name" value="Thioredoxin-like"/>
    <property type="match status" value="1"/>
</dbReference>
<sequence>MSCELEMPARALKGAGRSEMEGELCTNEEDSWIPSSRYSQEDIDSPVFYNSSNISDFNSKTKADYKDCATLKVPSKLSNMQKSYVRLTIDLLSTLFTNKKKQSSMELNAQLTGFLLKMSIILISLVFVMQLLPLASASERLGNPYHILGVSRHATLKEIRKAYKLLAKEWHPDKNGHPEAADKFVEITEAYELLSDPERRRKFDNHGITEEGLPGRDRTFRQKREFNMPDPFEELYSGNFQFHYQSRDISLFHEMSISYRAYENIYVSKSYRAPILILFYSDWCFTCLKVEKTWRRLIHELEPLGVNLVTVHAERDSALARKLSVHSLPCLAVTVDGRASIYKESLFSAPKIVEFLRSKLPYRLLYNINKDNVDSFLSGWMDNKIRALIFQNRETPRLRYLLIALHHRDRVVFGFVQTGIRETEEITSKYKVSEDLDTLLLFNENLEKPVASISMQDIPNEMMQNVIGSNKFLILPRLSNQAMLDSICPKDWPRPQKRLCAVLISQNSPEDDLARNKFREAALSAPYSSERVRYTYVFKETQPQFISALSAGEGSPLDPLHHIVIIWRRDSSHINYEWFSAGWTEATTDETQWNETRQSLEKTIQRLLRASEALPYAAEVQELTDEHALGTVDKIIGKAMLAVDYLSDNLTKEQILPLLSVLATLLLIGAVGYGMSYLVKLEEASVQAKYGQFKENSKAVTTQPQLRLHEMRAETYNGLVRLLKPGCRTIVLLVDAQTKLKLLPSFHRAVWPYRKNKTLLFSHLSLERGLEWYKKILTLSLPEPRELNINAKNCVGTVLSLNGHRKYFCMYHAKHPECKKGKGSKRMEKMTKRLARPEDAEAGAFIGFDSSSDSDVSQDEMQSDVLYQDKLLDGLPMWLDRLFEGSTQRYYINYWPDFTAK</sequence>
<evidence type="ECO:0000313" key="10">
    <source>
        <dbReference type="Proteomes" id="UP000002358"/>
    </source>
</evidence>
<evidence type="ECO:0000256" key="1">
    <source>
        <dbReference type="ARBA" id="ARBA00004163"/>
    </source>
</evidence>
<evidence type="ECO:0000259" key="8">
    <source>
        <dbReference type="PROSITE" id="PS51352"/>
    </source>
</evidence>
<keyword evidence="6" id="KW-0812">Transmembrane</keyword>
<keyword evidence="6" id="KW-1133">Transmembrane helix</keyword>
<feature type="domain" description="J" evidence="7">
    <location>
        <begin position="143"/>
        <end position="207"/>
    </location>
</feature>
<dbReference type="GO" id="GO:0006914">
    <property type="term" value="P:autophagy"/>
    <property type="evidence" value="ECO:0007669"/>
    <property type="project" value="UniProtKB-KW"/>
</dbReference>
<dbReference type="FunCoup" id="A0A7M7G571">
    <property type="interactions" value="1027"/>
</dbReference>
<evidence type="ECO:0000259" key="7">
    <source>
        <dbReference type="PROSITE" id="PS50076"/>
    </source>
</evidence>
<dbReference type="PROSITE" id="PS00636">
    <property type="entry name" value="DNAJ_1"/>
    <property type="match status" value="1"/>
</dbReference>
<reference evidence="9" key="1">
    <citation type="submission" date="2021-01" db="UniProtKB">
        <authorList>
            <consortium name="EnsemblMetazoa"/>
        </authorList>
    </citation>
    <scope>IDENTIFICATION</scope>
</reference>
<dbReference type="InParanoid" id="A0A7M7G571"/>
<keyword evidence="10" id="KW-1185">Reference proteome</keyword>
<proteinExistence type="predicted"/>
<accession>A0A7M7G571</accession>
<dbReference type="InterPro" id="IPR013766">
    <property type="entry name" value="Thioredoxin_domain"/>
</dbReference>